<feature type="region of interest" description="Disordered" evidence="1">
    <location>
        <begin position="1264"/>
        <end position="1289"/>
    </location>
</feature>
<name>A0AAV2D311_9ROSI</name>
<dbReference type="Proteomes" id="UP001497516">
    <property type="component" value="Chromosome 10"/>
</dbReference>
<feature type="compositionally biased region" description="Polar residues" evidence="1">
    <location>
        <begin position="811"/>
        <end position="821"/>
    </location>
</feature>
<dbReference type="EMBL" id="OZ034814">
    <property type="protein sequence ID" value="CAL1363134.1"/>
    <property type="molecule type" value="Genomic_DNA"/>
</dbReference>
<feature type="compositionally biased region" description="Basic and acidic residues" evidence="1">
    <location>
        <begin position="584"/>
        <end position="596"/>
    </location>
</feature>
<feature type="region of interest" description="Disordered" evidence="1">
    <location>
        <begin position="1825"/>
        <end position="1893"/>
    </location>
</feature>
<feature type="region of interest" description="Disordered" evidence="1">
    <location>
        <begin position="48"/>
        <end position="278"/>
    </location>
</feature>
<feature type="region of interest" description="Disordered" evidence="1">
    <location>
        <begin position="986"/>
        <end position="1008"/>
    </location>
</feature>
<feature type="compositionally biased region" description="Low complexity" evidence="1">
    <location>
        <begin position="1825"/>
        <end position="1837"/>
    </location>
</feature>
<feature type="region of interest" description="Disordered" evidence="1">
    <location>
        <begin position="751"/>
        <end position="771"/>
    </location>
</feature>
<feature type="compositionally biased region" description="Basic and acidic residues" evidence="1">
    <location>
        <begin position="227"/>
        <end position="243"/>
    </location>
</feature>
<feature type="compositionally biased region" description="Basic residues" evidence="1">
    <location>
        <begin position="91"/>
        <end position="104"/>
    </location>
</feature>
<proteinExistence type="predicted"/>
<feature type="compositionally biased region" description="Basic and acidic residues" evidence="1">
    <location>
        <begin position="1859"/>
        <end position="1871"/>
    </location>
</feature>
<feature type="region of interest" description="Disordered" evidence="1">
    <location>
        <begin position="438"/>
        <end position="604"/>
    </location>
</feature>
<feature type="compositionally biased region" description="Basic and acidic residues" evidence="1">
    <location>
        <begin position="951"/>
        <end position="961"/>
    </location>
</feature>
<feature type="region of interest" description="Disordered" evidence="1">
    <location>
        <begin position="1030"/>
        <end position="1061"/>
    </location>
</feature>
<feature type="compositionally biased region" description="Basic and acidic residues" evidence="1">
    <location>
        <begin position="872"/>
        <end position="885"/>
    </location>
</feature>
<evidence type="ECO:0000313" key="3">
    <source>
        <dbReference type="Proteomes" id="UP001497516"/>
    </source>
</evidence>
<accession>A0AAV2D311</accession>
<feature type="compositionally biased region" description="Basic and acidic residues" evidence="1">
    <location>
        <begin position="558"/>
        <end position="569"/>
    </location>
</feature>
<feature type="compositionally biased region" description="Basic and acidic residues" evidence="1">
    <location>
        <begin position="1076"/>
        <end position="1087"/>
    </location>
</feature>
<feature type="region of interest" description="Disordered" evidence="1">
    <location>
        <begin position="1487"/>
        <end position="1525"/>
    </location>
</feature>
<feature type="compositionally biased region" description="Basic and acidic residues" evidence="1">
    <location>
        <begin position="67"/>
        <end position="85"/>
    </location>
</feature>
<evidence type="ECO:0000256" key="1">
    <source>
        <dbReference type="SAM" id="MobiDB-lite"/>
    </source>
</evidence>
<feature type="region of interest" description="Disordered" evidence="1">
    <location>
        <begin position="939"/>
        <end position="961"/>
    </location>
</feature>
<feature type="compositionally biased region" description="Basic and acidic residues" evidence="1">
    <location>
        <begin position="1763"/>
        <end position="1776"/>
    </location>
</feature>
<feature type="compositionally biased region" description="Polar residues" evidence="1">
    <location>
        <begin position="174"/>
        <end position="187"/>
    </location>
</feature>
<feature type="compositionally biased region" description="Basic and acidic residues" evidence="1">
    <location>
        <begin position="1039"/>
        <end position="1049"/>
    </location>
</feature>
<sequence>MATGAEMEFGSMKRKELQALCKKHGIPANKTNRELALLLTVALKVSEAPAIRSHGEGEDLDEENDTDVPRKRVRFSPEVETREYEPTACKQKGRTTRANAKVKKANPDVHVDEASKKLEKDGLSKGSRKPVEECAEPGNVVRRRKRNAPKGTDSEPMLVMESKSSGVSGRITRRTATSQSTRNTSAVNKEEDHYDVIDVGKSPEGAKRYPSRRQCVVIQTDESGSTELEHKGKTSKRSSKDELEPNVGDQASADAKEDKTEKALAPAGNLRRFRRKTDVLGTSNIELGSNTNAEASKEDDIEKVSAPLANLRMSRRKTDVLGTSNIELGANMNAESCKEDDIEKVSAPLANLRKSRRKGVVSGNNHPVTEVGDGESVVVEGIPTLVIESKSNEVRGRTTRLRSRSQSTCNTLTAKKEDHNEVTVEREFPVGAKRYPTRQQCAVTQTDKFESAEEELKGKTSKRSRKGELEANVSAQASADAEVDTSEKASAPAENPRRSKRKTDVSGTSNIELGANMNAESYKEDDTEKVSAPVADMRRSRQKSVVLGTINPVDEAGDDKSVVVEEIPKHVNRKSTRQKSGVLQEDKSKGAQEKSRGKAFPSNVSSNSKLKVFIVDEASVVDNLSKVSSPVVNLRRSRRNTNLDEVQKSEAFQVEESAKAVDRNFSGRSENDAKELKRKADKLLRNSGLEVIMETEPFATSKENIKGQKAPLPTGNLRRSSRKTSVLSPICEDNAVVGAIEALGSLRQIGEQVSGNDVEPTDESGDTSIETGKTTDVVGEIERQSCKGKRARLGTQVVKRESVVGKPRQSARVNLKSSKTGSPGYRKTAEKEQHTTIKLPVTAKEANKSAESVIPVEESPTKVVEIGPSESVPDKGSVDTGEKMEGTPSLSFSKLVGSSRHQGLPRSSALSEKTHTEVKEEVNVGFVSVLSKEKPNLFHSSGEGGCLVSSERNKSSERSENLKEISGRLSFKLVGALMDEEIAGSSRKLASMRQEANPSGDDCDQWPRDFAIEDDKDEQFGRNLEIFEELNHGNLGEPEQPKNESRAADVENLSSENQFPLVGEFSSPLAFKEAKGREELHENEHQSIESNKNPIPGDEFTEPEVPQNQEDTTFGQKFSPAGQELVIKNAANVLETDKNHDFSLEDDMNEKGGNSRRPKLDKLQTEMMSPKAAIGSTARITRAFDTHKPQFSIDDLETGIALNLGALDVQENEAPLEDKLERNYPVSGVTAGGPSLILQNVSASPSSNGIESFQLAWEVDSSKLTDSDDCQKTTESMDLPDGSSKKGQTEMQEVEIIEVPLDGTDCFDGNPPSIENGWNCSDVEAAKGKDCSHTIEEEVEGSKKEHNPPGSSSYCYEQFLENQSSTLSPDNLTIIDARQSTMVKTLDGVLEHLAKEEAETTSADLSCCKDPAVSKNEGSEANSIRVLCQESATSVGESVHLMVDRLIDMNVLNQEKSMSEIEEDASGQKESTNVLHAEEYQDICGDDEMNEKGRSYRSLKSDKGENGRTWVPGSTFSECSRDSPLEVNDADQATRVQEISNQANEKTFGSQKDNNAIEVAQFSGLADGDRLTNIEEYREAMDTEILVYEGVSKDVVKELQEATANEDDSSLEVTQELVKNRLSLENDCNGEAVEETKFLDNSSGLSAIRASFNEETESMGLNLHFGGQDGEVNQVMTSISNQNASSSPRIAVGTHNDEKITEEQQEGDLEDDASIMSSPFCIPLANSFAPLCLDMSPGSATMEVAVLPPSSLSSPPQNTSSDRAGKDGAAIDDKKNLPSPRTGGTDDASIMSSPFCIPLANSFAPLCLDMSPGTATMEVDKLPLSSLSSPQQNSRSNHVGKDEAAIGDGKNLPSPQTGRVEDGIGEDKQEKTPWSLEMELLGSPKVPRTSPVP</sequence>
<feature type="region of interest" description="Disordered" evidence="1">
    <location>
        <begin position="845"/>
        <end position="916"/>
    </location>
</feature>
<feature type="compositionally biased region" description="Basic and acidic residues" evidence="1">
    <location>
        <begin position="105"/>
        <end position="123"/>
    </location>
</feature>
<reference evidence="2 3" key="1">
    <citation type="submission" date="2024-04" db="EMBL/GenBank/DDBJ databases">
        <authorList>
            <person name="Fracassetti M."/>
        </authorList>
    </citation>
    <scope>NUCLEOTIDE SEQUENCE [LARGE SCALE GENOMIC DNA]</scope>
</reference>
<feature type="compositionally biased region" description="Polar residues" evidence="1">
    <location>
        <begin position="1106"/>
        <end position="1116"/>
    </location>
</feature>
<feature type="non-terminal residue" evidence="2">
    <location>
        <position position="1"/>
    </location>
</feature>
<feature type="compositionally biased region" description="Basic and acidic residues" evidence="1">
    <location>
        <begin position="1490"/>
        <end position="1506"/>
    </location>
</feature>
<feature type="region of interest" description="Disordered" evidence="1">
    <location>
        <begin position="1076"/>
        <end position="1116"/>
    </location>
</feature>
<feature type="region of interest" description="Disordered" evidence="1">
    <location>
        <begin position="801"/>
        <end position="833"/>
    </location>
</feature>
<protein>
    <recommendedName>
        <fullName evidence="4">SAP domain-containing protein</fullName>
    </recommendedName>
</protein>
<evidence type="ECO:0000313" key="2">
    <source>
        <dbReference type="EMBL" id="CAL1363134.1"/>
    </source>
</evidence>
<feature type="region of interest" description="Disordered" evidence="1">
    <location>
        <begin position="1747"/>
        <end position="1787"/>
    </location>
</feature>
<organism evidence="2 3">
    <name type="scientific">Linum trigynum</name>
    <dbReference type="NCBI Taxonomy" id="586398"/>
    <lineage>
        <taxon>Eukaryota</taxon>
        <taxon>Viridiplantae</taxon>
        <taxon>Streptophyta</taxon>
        <taxon>Embryophyta</taxon>
        <taxon>Tracheophyta</taxon>
        <taxon>Spermatophyta</taxon>
        <taxon>Magnoliopsida</taxon>
        <taxon>eudicotyledons</taxon>
        <taxon>Gunneridae</taxon>
        <taxon>Pentapetalae</taxon>
        <taxon>rosids</taxon>
        <taxon>fabids</taxon>
        <taxon>Malpighiales</taxon>
        <taxon>Linaceae</taxon>
        <taxon>Linum</taxon>
    </lineage>
</organism>
<feature type="compositionally biased region" description="Basic and acidic residues" evidence="1">
    <location>
        <begin position="188"/>
        <end position="198"/>
    </location>
</feature>
<keyword evidence="3" id="KW-1185">Reference proteome</keyword>
<evidence type="ECO:0008006" key="4">
    <source>
        <dbReference type="Google" id="ProtNLM"/>
    </source>
</evidence>
<gene>
    <name evidence="2" type="ORF">LTRI10_LOCUS9785</name>
</gene>
<feature type="compositionally biased region" description="Basic and acidic residues" evidence="1">
    <location>
        <begin position="447"/>
        <end position="458"/>
    </location>
</feature>
<feature type="compositionally biased region" description="Low complexity" evidence="1">
    <location>
        <begin position="1747"/>
        <end position="1756"/>
    </location>
</feature>